<dbReference type="SUPFAM" id="SSF116734">
    <property type="entry name" value="DNA methylase specificity domain"/>
    <property type="match status" value="1"/>
</dbReference>
<proteinExistence type="inferred from homology"/>
<dbReference type="AlphaFoldDB" id="A0ABD4KTI7"/>
<evidence type="ECO:0000256" key="1">
    <source>
        <dbReference type="ARBA" id="ARBA00010923"/>
    </source>
</evidence>
<organism evidence="5 6">
    <name type="scientific">Vibrio anguillarum</name>
    <name type="common">Listonella anguillarum</name>
    <dbReference type="NCBI Taxonomy" id="55601"/>
    <lineage>
        <taxon>Bacteria</taxon>
        <taxon>Pseudomonadati</taxon>
        <taxon>Pseudomonadota</taxon>
        <taxon>Gammaproteobacteria</taxon>
        <taxon>Vibrionales</taxon>
        <taxon>Vibrionaceae</taxon>
        <taxon>Vibrio</taxon>
    </lineage>
</organism>
<keyword evidence="2" id="KW-0680">Restriction system</keyword>
<keyword evidence="3" id="KW-0238">DNA-binding</keyword>
<comment type="similarity">
    <text evidence="1">Belongs to the type-I restriction system S methylase family.</text>
</comment>
<feature type="non-terminal residue" evidence="5">
    <location>
        <position position="68"/>
    </location>
</feature>
<dbReference type="InterPro" id="IPR000055">
    <property type="entry name" value="Restrct_endonuc_typeI_TRD"/>
</dbReference>
<evidence type="ECO:0000256" key="3">
    <source>
        <dbReference type="ARBA" id="ARBA00023125"/>
    </source>
</evidence>
<accession>A0ABD4KTI7</accession>
<evidence type="ECO:0000313" key="5">
    <source>
        <dbReference type="EMBL" id="MBF4274951.1"/>
    </source>
</evidence>
<evidence type="ECO:0000259" key="4">
    <source>
        <dbReference type="Pfam" id="PF01420"/>
    </source>
</evidence>
<sequence length="68" mass="7389">MMAYIANEDKLQFKYAYLLFKNINLGQLVDATALPSLSGRDIGQKIVALPAAEEQAAIATILSDMDAE</sequence>
<dbReference type="RefSeq" id="WP_194574223.1">
    <property type="nucleotide sequence ID" value="NZ_RDOM01000712.1"/>
</dbReference>
<gene>
    <name evidence="5" type="ORF">EAY07_23685</name>
</gene>
<comment type="caution">
    <text evidence="5">The sequence shown here is derived from an EMBL/GenBank/DDBJ whole genome shotgun (WGS) entry which is preliminary data.</text>
</comment>
<dbReference type="EMBL" id="RDOM01000712">
    <property type="protein sequence ID" value="MBF4274951.1"/>
    <property type="molecule type" value="Genomic_DNA"/>
</dbReference>
<dbReference type="GO" id="GO:0009307">
    <property type="term" value="P:DNA restriction-modification system"/>
    <property type="evidence" value="ECO:0007669"/>
    <property type="project" value="UniProtKB-KW"/>
</dbReference>
<dbReference type="Proteomes" id="UP000722957">
    <property type="component" value="Unassembled WGS sequence"/>
</dbReference>
<feature type="domain" description="Type I restriction modification DNA specificity" evidence="4">
    <location>
        <begin position="5"/>
        <end position="67"/>
    </location>
</feature>
<dbReference type="InterPro" id="IPR044946">
    <property type="entry name" value="Restrct_endonuc_typeI_TRD_sf"/>
</dbReference>
<dbReference type="Gene3D" id="3.90.220.20">
    <property type="entry name" value="DNA methylase specificity domains"/>
    <property type="match status" value="1"/>
</dbReference>
<evidence type="ECO:0000256" key="2">
    <source>
        <dbReference type="ARBA" id="ARBA00022747"/>
    </source>
</evidence>
<evidence type="ECO:0000313" key="6">
    <source>
        <dbReference type="Proteomes" id="UP000722957"/>
    </source>
</evidence>
<name>A0ABD4KTI7_VIBAN</name>
<dbReference type="GO" id="GO:0003677">
    <property type="term" value="F:DNA binding"/>
    <property type="evidence" value="ECO:0007669"/>
    <property type="project" value="UniProtKB-KW"/>
</dbReference>
<dbReference type="Gene3D" id="1.10.287.1120">
    <property type="entry name" value="Bipartite methylase S protein"/>
    <property type="match status" value="1"/>
</dbReference>
<reference evidence="5 6" key="1">
    <citation type="journal article" date="2021" name="PeerJ">
        <title>Analysis of 44 Vibrio anguillarum genomes reveals high genetic diversity.</title>
        <authorList>
            <person name="Hansen M.J."/>
            <person name="Dalsgaard I."/>
        </authorList>
    </citation>
    <scope>NUCLEOTIDE SEQUENCE [LARGE SCALE GENOMIC DNA]</scope>
    <source>
        <strain evidence="5 6">17-16730-2A</strain>
    </source>
</reference>
<dbReference type="Pfam" id="PF01420">
    <property type="entry name" value="Methylase_S"/>
    <property type="match status" value="1"/>
</dbReference>
<protein>
    <recommendedName>
        <fullName evidence="4">Type I restriction modification DNA specificity domain-containing protein</fullName>
    </recommendedName>
</protein>